<dbReference type="AlphaFoldDB" id="A0A0L8KSQ2"/>
<dbReference type="Proteomes" id="UP000037251">
    <property type="component" value="Unassembled WGS sequence"/>
</dbReference>
<proteinExistence type="predicted"/>
<evidence type="ECO:0000313" key="2">
    <source>
        <dbReference type="Proteomes" id="UP000037251"/>
    </source>
</evidence>
<gene>
    <name evidence="1" type="ORF">ADK37_38255</name>
</gene>
<name>A0A0L8KSQ2_9ACTN</name>
<dbReference type="EMBL" id="LGUS01000226">
    <property type="protein sequence ID" value="KOG28910.1"/>
    <property type="molecule type" value="Genomic_DNA"/>
</dbReference>
<sequence>MIRLVAKANGYFGDAAALARVPALIRRGTTYPVRVLAEGDRIQVFLNGTRIIDVTDTTYADGHIALNVFGGRAAYQAPTQAPLIGEGVLQSRNAWRQQRLRVMSDHAPGEPEHAYVVLMSRVLVIAHMEESVGARSNPRHMLEQTDDIRRRAVIGMASQVDEGLAVHPPEVKEVRAVYLGDAKPELVDDLP</sequence>
<keyword evidence="2" id="KW-1185">Reference proteome</keyword>
<dbReference type="Gene3D" id="2.60.120.560">
    <property type="entry name" value="Exo-inulinase, domain 1"/>
    <property type="match status" value="1"/>
</dbReference>
<dbReference type="STRING" id="67356.AQJ84_27070"/>
<dbReference type="PATRIC" id="fig|67356.5.peg.8187"/>
<accession>A0A0L8KSQ2</accession>
<comment type="caution">
    <text evidence="1">The sequence shown here is derived from an EMBL/GenBank/DDBJ whole genome shotgun (WGS) entry which is preliminary data.</text>
</comment>
<organism evidence="1 2">
    <name type="scientific">Streptomyces resistomycificus</name>
    <dbReference type="NCBI Taxonomy" id="67356"/>
    <lineage>
        <taxon>Bacteria</taxon>
        <taxon>Bacillati</taxon>
        <taxon>Actinomycetota</taxon>
        <taxon>Actinomycetes</taxon>
        <taxon>Kitasatosporales</taxon>
        <taxon>Streptomycetaceae</taxon>
        <taxon>Streptomyces</taxon>
        <taxon>Streptomyces aurantiacus group</taxon>
    </lineage>
</organism>
<evidence type="ECO:0000313" key="1">
    <source>
        <dbReference type="EMBL" id="KOG28910.1"/>
    </source>
</evidence>
<reference evidence="2" key="1">
    <citation type="submission" date="2015-07" db="EMBL/GenBank/DDBJ databases">
        <authorList>
            <person name="Ju K.-S."/>
            <person name="Doroghazi J.R."/>
            <person name="Metcalf W.W."/>
        </authorList>
    </citation>
    <scope>NUCLEOTIDE SEQUENCE [LARGE SCALE GENOMIC DNA]</scope>
    <source>
        <strain evidence="2">NRRL 2290</strain>
    </source>
</reference>
<protein>
    <submittedName>
        <fullName evidence="1">Uncharacterized protein</fullName>
    </submittedName>
</protein>